<accession>A0A0S3PYH8</accession>
<dbReference type="KEGG" id="vgo:GJW-30_1_03507"/>
<evidence type="ECO:0000313" key="2">
    <source>
        <dbReference type="Proteomes" id="UP000236884"/>
    </source>
</evidence>
<dbReference type="InterPro" id="IPR007459">
    <property type="entry name" value="DNA_pol3_chi"/>
</dbReference>
<dbReference type="GO" id="GO:0003677">
    <property type="term" value="F:DNA binding"/>
    <property type="evidence" value="ECO:0007669"/>
    <property type="project" value="InterPro"/>
</dbReference>
<dbReference type="GO" id="GO:0003887">
    <property type="term" value="F:DNA-directed DNA polymerase activity"/>
    <property type="evidence" value="ECO:0007669"/>
    <property type="project" value="InterPro"/>
</dbReference>
<keyword evidence="2" id="KW-1185">Reference proteome</keyword>
<dbReference type="SUPFAM" id="SSF102400">
    <property type="entry name" value="DNA polymerase III chi subunit"/>
    <property type="match status" value="1"/>
</dbReference>
<sequence length="150" mass="16712">MTEVFFYHLQSQPLEAALPTLVERSLERGWRAVVQMSSPERLSALDAHFWTFRDDSFLPHAPASEKGAADQPVLLTTDEQNLNGAAIRFLIDGALLPADSANYQRIVLMFDGNDDDAAAAARDQWKVAKAAGHTVTYWQQDPAGRWQQKA</sequence>
<proteinExistence type="predicted"/>
<dbReference type="NCBIfam" id="NF004347">
    <property type="entry name" value="PRK05728.1-4"/>
    <property type="match status" value="1"/>
</dbReference>
<dbReference type="InterPro" id="IPR036768">
    <property type="entry name" value="PolIII_chi_sf"/>
</dbReference>
<dbReference type="RefSeq" id="WP_096357606.1">
    <property type="nucleotide sequence ID" value="NZ_AP014946.1"/>
</dbReference>
<dbReference type="GO" id="GO:0006260">
    <property type="term" value="P:DNA replication"/>
    <property type="evidence" value="ECO:0007669"/>
    <property type="project" value="InterPro"/>
</dbReference>
<gene>
    <name evidence="1" type="ORF">GJW-30_1_03507</name>
</gene>
<evidence type="ECO:0000313" key="1">
    <source>
        <dbReference type="EMBL" id="BAT60957.1"/>
    </source>
</evidence>
<dbReference type="PANTHER" id="PTHR38767:SF1">
    <property type="entry name" value="DNA POLYMERASE III SUBUNIT CHI"/>
    <property type="match status" value="1"/>
</dbReference>
<dbReference type="OrthoDB" id="9795973at2"/>
<dbReference type="Proteomes" id="UP000236884">
    <property type="component" value="Chromosome"/>
</dbReference>
<reference evidence="1 2" key="1">
    <citation type="submission" date="2015-08" db="EMBL/GenBank/DDBJ databases">
        <title>Investigation of the bacterial diversity of lava forest soil.</title>
        <authorList>
            <person name="Lee J.S."/>
        </authorList>
    </citation>
    <scope>NUCLEOTIDE SEQUENCE [LARGE SCALE GENOMIC DNA]</scope>
    <source>
        <strain evidence="1 2">GJW-30</strain>
    </source>
</reference>
<protein>
    <submittedName>
        <fullName evidence="1">DNA polymerase III subunit chi</fullName>
    </submittedName>
</protein>
<dbReference type="AlphaFoldDB" id="A0A0S3PYH8"/>
<dbReference type="Pfam" id="PF04364">
    <property type="entry name" value="DNA_pol3_chi"/>
    <property type="match status" value="1"/>
</dbReference>
<dbReference type="Gene3D" id="3.40.50.10110">
    <property type="entry name" value="DNA polymerase III subunit chi"/>
    <property type="match status" value="1"/>
</dbReference>
<dbReference type="EMBL" id="AP014946">
    <property type="protein sequence ID" value="BAT60957.1"/>
    <property type="molecule type" value="Genomic_DNA"/>
</dbReference>
<organism evidence="1 2">
    <name type="scientific">Variibacter gotjawalensis</name>
    <dbReference type="NCBI Taxonomy" id="1333996"/>
    <lineage>
        <taxon>Bacteria</taxon>
        <taxon>Pseudomonadati</taxon>
        <taxon>Pseudomonadota</taxon>
        <taxon>Alphaproteobacteria</taxon>
        <taxon>Hyphomicrobiales</taxon>
        <taxon>Nitrobacteraceae</taxon>
        <taxon>Variibacter</taxon>
    </lineage>
</organism>
<name>A0A0S3PYH8_9BRAD</name>
<dbReference type="PANTHER" id="PTHR38767">
    <property type="entry name" value="DNA POLYMERASE III SUBUNIT CHI"/>
    <property type="match status" value="1"/>
</dbReference>
<dbReference type="GO" id="GO:0032298">
    <property type="term" value="P:positive regulation of DNA-templated DNA replication initiation"/>
    <property type="evidence" value="ECO:0007669"/>
    <property type="project" value="TreeGrafter"/>
</dbReference>